<keyword evidence="1" id="KW-0805">Transcription regulation</keyword>
<evidence type="ECO:0000256" key="3">
    <source>
        <dbReference type="ARBA" id="ARBA00023163"/>
    </source>
</evidence>
<dbReference type="RefSeq" id="WP_379561296.1">
    <property type="nucleotide sequence ID" value="NZ_JBHUMX010000014.1"/>
</dbReference>
<evidence type="ECO:0000313" key="5">
    <source>
        <dbReference type="EMBL" id="MFD2628574.1"/>
    </source>
</evidence>
<dbReference type="PRINTS" id="PR00038">
    <property type="entry name" value="HTHLUXR"/>
</dbReference>
<evidence type="ECO:0000259" key="4">
    <source>
        <dbReference type="PROSITE" id="PS50043"/>
    </source>
</evidence>
<dbReference type="CDD" id="cd06170">
    <property type="entry name" value="LuxR_C_like"/>
    <property type="match status" value="1"/>
</dbReference>
<accession>A0ABW5PYX2</accession>
<reference evidence="6" key="1">
    <citation type="journal article" date="2019" name="Int. J. Syst. Evol. Microbiol.">
        <title>The Global Catalogue of Microorganisms (GCM) 10K type strain sequencing project: providing services to taxonomists for standard genome sequencing and annotation.</title>
        <authorList>
            <consortium name="The Broad Institute Genomics Platform"/>
            <consortium name="The Broad Institute Genome Sequencing Center for Infectious Disease"/>
            <person name="Wu L."/>
            <person name="Ma J."/>
        </authorList>
    </citation>
    <scope>NUCLEOTIDE SEQUENCE [LARGE SCALE GENOMIC DNA]</scope>
    <source>
        <strain evidence="6">TISTR 1858</strain>
    </source>
</reference>
<evidence type="ECO:0000256" key="2">
    <source>
        <dbReference type="ARBA" id="ARBA00023125"/>
    </source>
</evidence>
<protein>
    <submittedName>
        <fullName evidence="5">LuxR C-terminal-related transcriptional regulator</fullName>
    </submittedName>
</protein>
<dbReference type="EMBL" id="JBHUMX010000014">
    <property type="protein sequence ID" value="MFD2628574.1"/>
    <property type="molecule type" value="Genomic_DNA"/>
</dbReference>
<dbReference type="InterPro" id="IPR039420">
    <property type="entry name" value="WalR-like"/>
</dbReference>
<proteinExistence type="predicted"/>
<comment type="caution">
    <text evidence="5">The sequence shown here is derived from an EMBL/GenBank/DDBJ whole genome shotgun (WGS) entry which is preliminary data.</text>
</comment>
<dbReference type="PANTHER" id="PTHR43214:SF42">
    <property type="entry name" value="TRANSCRIPTIONAL REGULATORY PROTEIN DESR"/>
    <property type="match status" value="1"/>
</dbReference>
<keyword evidence="6" id="KW-1185">Reference proteome</keyword>
<keyword evidence="3" id="KW-0804">Transcription</keyword>
<dbReference type="SUPFAM" id="SSF46894">
    <property type="entry name" value="C-terminal effector domain of the bipartite response regulators"/>
    <property type="match status" value="1"/>
</dbReference>
<dbReference type="SMART" id="SM00421">
    <property type="entry name" value="HTH_LUXR"/>
    <property type="match status" value="1"/>
</dbReference>
<dbReference type="InterPro" id="IPR000792">
    <property type="entry name" value="Tscrpt_reg_LuxR_C"/>
</dbReference>
<dbReference type="Proteomes" id="UP001597451">
    <property type="component" value="Unassembled WGS sequence"/>
</dbReference>
<feature type="domain" description="HTH luxR-type" evidence="4">
    <location>
        <begin position="147"/>
        <end position="212"/>
    </location>
</feature>
<organism evidence="5 6">
    <name type="scientific">Oceanobacillus kapialis</name>
    <dbReference type="NCBI Taxonomy" id="481353"/>
    <lineage>
        <taxon>Bacteria</taxon>
        <taxon>Bacillati</taxon>
        <taxon>Bacillota</taxon>
        <taxon>Bacilli</taxon>
        <taxon>Bacillales</taxon>
        <taxon>Bacillaceae</taxon>
        <taxon>Oceanobacillus</taxon>
    </lineage>
</organism>
<dbReference type="Pfam" id="PF00196">
    <property type="entry name" value="GerE"/>
    <property type="match status" value="1"/>
</dbReference>
<evidence type="ECO:0000313" key="6">
    <source>
        <dbReference type="Proteomes" id="UP001597451"/>
    </source>
</evidence>
<dbReference type="PROSITE" id="PS50043">
    <property type="entry name" value="HTH_LUXR_2"/>
    <property type="match status" value="1"/>
</dbReference>
<sequence>MVKLLIVGPQSISTNKLYNRIPKDTGINVLGISDVEITIKNILVNNKTDIILIHHAEERLSLAEKVRDYSPKAKLMFLLTSNSRDAILFGLKLGGVSFILNEITPENLVYSLKNLHQDQYVLSGKLVRSFLADIPEDFFEKQLFKNKIAKQFTLSRRENEIAYLVYKNQKNIEISEVLHLKEKTVRDYVSKMYRKFGVRKRTELIRILAETMQTNNKY</sequence>
<gene>
    <name evidence="5" type="ORF">ACFSUN_07210</name>
</gene>
<dbReference type="InterPro" id="IPR016032">
    <property type="entry name" value="Sig_transdc_resp-reg_C-effctor"/>
</dbReference>
<dbReference type="PANTHER" id="PTHR43214">
    <property type="entry name" value="TWO-COMPONENT RESPONSE REGULATOR"/>
    <property type="match status" value="1"/>
</dbReference>
<dbReference type="Gene3D" id="3.40.50.2300">
    <property type="match status" value="1"/>
</dbReference>
<evidence type="ECO:0000256" key="1">
    <source>
        <dbReference type="ARBA" id="ARBA00023015"/>
    </source>
</evidence>
<name>A0ABW5PYX2_9BACI</name>
<keyword evidence="2" id="KW-0238">DNA-binding</keyword>